<feature type="transmembrane region" description="Helical" evidence="2">
    <location>
        <begin position="116"/>
        <end position="135"/>
    </location>
</feature>
<organism evidence="3 4">
    <name type="scientific">Cercophora scortea</name>
    <dbReference type="NCBI Taxonomy" id="314031"/>
    <lineage>
        <taxon>Eukaryota</taxon>
        <taxon>Fungi</taxon>
        <taxon>Dikarya</taxon>
        <taxon>Ascomycota</taxon>
        <taxon>Pezizomycotina</taxon>
        <taxon>Sordariomycetes</taxon>
        <taxon>Sordariomycetidae</taxon>
        <taxon>Sordariales</taxon>
        <taxon>Lasiosphaeriaceae</taxon>
        <taxon>Cercophora</taxon>
    </lineage>
</organism>
<dbReference type="PANTHER" id="PTHR37577">
    <property type="entry name" value="INTEGRAL MEMBRANE PROTEIN"/>
    <property type="match status" value="1"/>
</dbReference>
<feature type="transmembrane region" description="Helical" evidence="2">
    <location>
        <begin position="23"/>
        <end position="44"/>
    </location>
</feature>
<name>A0AAE0M2V9_9PEZI</name>
<feature type="transmembrane region" description="Helical" evidence="2">
    <location>
        <begin position="532"/>
        <end position="552"/>
    </location>
</feature>
<feature type="transmembrane region" description="Helical" evidence="2">
    <location>
        <begin position="265"/>
        <end position="282"/>
    </location>
</feature>
<dbReference type="InterPro" id="IPR053018">
    <property type="entry name" value="Elsinochrome_Biosynth-Asso"/>
</dbReference>
<feature type="transmembrane region" description="Helical" evidence="2">
    <location>
        <begin position="147"/>
        <end position="170"/>
    </location>
</feature>
<accession>A0AAE0M2V9</accession>
<dbReference type="EMBL" id="JAUEPO010000008">
    <property type="protein sequence ID" value="KAK3317147.1"/>
    <property type="molecule type" value="Genomic_DNA"/>
</dbReference>
<reference evidence="3" key="2">
    <citation type="submission" date="2023-06" db="EMBL/GenBank/DDBJ databases">
        <authorList>
            <consortium name="Lawrence Berkeley National Laboratory"/>
            <person name="Haridas S."/>
            <person name="Hensen N."/>
            <person name="Bonometti L."/>
            <person name="Westerberg I."/>
            <person name="Brannstrom I.O."/>
            <person name="Guillou S."/>
            <person name="Cros-Aarteil S."/>
            <person name="Calhoun S."/>
            <person name="Kuo A."/>
            <person name="Mondo S."/>
            <person name="Pangilinan J."/>
            <person name="Riley R."/>
            <person name="Labutti K."/>
            <person name="Andreopoulos B."/>
            <person name="Lipzen A."/>
            <person name="Chen C."/>
            <person name="Yanf M."/>
            <person name="Daum C."/>
            <person name="Ng V."/>
            <person name="Clum A."/>
            <person name="Steindorff A."/>
            <person name="Ohm R."/>
            <person name="Martin F."/>
            <person name="Silar P."/>
            <person name="Natvig D."/>
            <person name="Lalanne C."/>
            <person name="Gautier V."/>
            <person name="Ament-Velasquez S.L."/>
            <person name="Kruys A."/>
            <person name="Hutchinson M.I."/>
            <person name="Powell A.J."/>
            <person name="Barry K."/>
            <person name="Miller A.N."/>
            <person name="Grigoriev I.V."/>
            <person name="Debuchy R."/>
            <person name="Gladieux P."/>
            <person name="Thoren M.H."/>
            <person name="Johannesson H."/>
        </authorList>
    </citation>
    <scope>NUCLEOTIDE SEQUENCE</scope>
    <source>
        <strain evidence="3">SMH4131-1</strain>
    </source>
</reference>
<keyword evidence="2" id="KW-0812">Transmembrane</keyword>
<dbReference type="PANTHER" id="PTHR37577:SF1">
    <property type="entry name" value="INTEGRAL MEMBRANE PROTEIN"/>
    <property type="match status" value="1"/>
</dbReference>
<feature type="transmembrane region" description="Helical" evidence="2">
    <location>
        <begin position="613"/>
        <end position="633"/>
    </location>
</feature>
<proteinExistence type="predicted"/>
<dbReference type="Proteomes" id="UP001286456">
    <property type="component" value="Unassembled WGS sequence"/>
</dbReference>
<feature type="transmembrane region" description="Helical" evidence="2">
    <location>
        <begin position="639"/>
        <end position="658"/>
    </location>
</feature>
<feature type="region of interest" description="Disordered" evidence="1">
    <location>
        <begin position="440"/>
        <end position="464"/>
    </location>
</feature>
<evidence type="ECO:0000313" key="3">
    <source>
        <dbReference type="EMBL" id="KAK3317147.1"/>
    </source>
</evidence>
<reference evidence="3" key="1">
    <citation type="journal article" date="2023" name="Mol. Phylogenet. Evol.">
        <title>Genome-scale phylogeny and comparative genomics of the fungal order Sordariales.</title>
        <authorList>
            <person name="Hensen N."/>
            <person name="Bonometti L."/>
            <person name="Westerberg I."/>
            <person name="Brannstrom I.O."/>
            <person name="Guillou S."/>
            <person name="Cros-Aarteil S."/>
            <person name="Calhoun S."/>
            <person name="Haridas S."/>
            <person name="Kuo A."/>
            <person name="Mondo S."/>
            <person name="Pangilinan J."/>
            <person name="Riley R."/>
            <person name="LaButti K."/>
            <person name="Andreopoulos B."/>
            <person name="Lipzen A."/>
            <person name="Chen C."/>
            <person name="Yan M."/>
            <person name="Daum C."/>
            <person name="Ng V."/>
            <person name="Clum A."/>
            <person name="Steindorff A."/>
            <person name="Ohm R.A."/>
            <person name="Martin F."/>
            <person name="Silar P."/>
            <person name="Natvig D.O."/>
            <person name="Lalanne C."/>
            <person name="Gautier V."/>
            <person name="Ament-Velasquez S.L."/>
            <person name="Kruys A."/>
            <person name="Hutchinson M.I."/>
            <person name="Powell A.J."/>
            <person name="Barry K."/>
            <person name="Miller A.N."/>
            <person name="Grigoriev I.V."/>
            <person name="Debuchy R."/>
            <person name="Gladieux P."/>
            <person name="Hiltunen Thoren M."/>
            <person name="Johannesson H."/>
        </authorList>
    </citation>
    <scope>NUCLEOTIDE SEQUENCE</scope>
    <source>
        <strain evidence="3">SMH4131-1</strain>
    </source>
</reference>
<comment type="caution">
    <text evidence="3">The sequence shown here is derived from an EMBL/GenBank/DDBJ whole genome shotgun (WGS) entry which is preliminary data.</text>
</comment>
<keyword evidence="4" id="KW-1185">Reference proteome</keyword>
<sequence length="664" mass="73658">MAFDCFAEPGELKPYGDIGGPGVLAGFLGTAWLVVLLVALGYFFSFDPKKDPFASSNTPTGVASDDPRDGERIRAWRPNRVDQLVIGHLDHLATKYFSGFARLTGRLRWEIAFRKVILSMCDIQLVTGIGILISAHKDLLSDGVAAYYWRLVVYLAWFSNLTHIACLVTLREHLHNHQRERNWRLVIMAILWLLLIPAIIPTTYFNWAHSNEPTAARPASNARCFFNVSTASDLYYEGIDAFSNITGVPVSADVSMPRALSETSALQFSVVSILLLILSFGTRCMKLTKKTSELIRLNIRQRPSQFWKRKIRVSKESLDKSTGRTARAIATGSLRFYMAVYLTGKLYADLLTSDFADMYWLLVSAIWGTIRLSQARSSAAVDEDGWAFGQTLSVLLLIGPIVKTIVALFPDKELATAPGIELGSIQIENPVLLANNQSNPSAANNIGSPTGIEPVPRQSNDSHEGSLQLPALVSERTCPRGSAQHTTNMDMDATVEDQEVDTRHSPIPQEPHAALLTMDEVLRVHYEETRSIQAIIGFACFQVVLATVFIFGDMSYPNNNNIRFLIPRYFTNVFLSQAHNCLDLMIFSLHSLGNLPDVQQPTAQSKAGGFIAFHLKVLPVLSLLTLSIIGLLYPMNMAITVLLPPITLVAVFSIDLLLERFCRQ</sequence>
<keyword evidence="2" id="KW-0472">Membrane</keyword>
<evidence type="ECO:0000256" key="1">
    <source>
        <dbReference type="SAM" id="MobiDB-lite"/>
    </source>
</evidence>
<evidence type="ECO:0000256" key="2">
    <source>
        <dbReference type="SAM" id="Phobius"/>
    </source>
</evidence>
<gene>
    <name evidence="3" type="ORF">B0T19DRAFT_302343</name>
</gene>
<feature type="transmembrane region" description="Helical" evidence="2">
    <location>
        <begin position="182"/>
        <end position="200"/>
    </location>
</feature>
<protein>
    <submittedName>
        <fullName evidence="3">Uncharacterized protein</fullName>
    </submittedName>
</protein>
<dbReference type="AlphaFoldDB" id="A0AAE0M2V9"/>
<keyword evidence="2" id="KW-1133">Transmembrane helix</keyword>
<evidence type="ECO:0000313" key="4">
    <source>
        <dbReference type="Proteomes" id="UP001286456"/>
    </source>
</evidence>